<dbReference type="AlphaFoldDB" id="A0A811N6W1"/>
<reference evidence="2" key="1">
    <citation type="submission" date="2020-10" db="EMBL/GenBank/DDBJ databases">
        <authorList>
            <person name="Han B."/>
            <person name="Lu T."/>
            <person name="Zhao Q."/>
            <person name="Huang X."/>
            <person name="Zhao Y."/>
        </authorList>
    </citation>
    <scope>NUCLEOTIDE SEQUENCE</scope>
</reference>
<evidence type="ECO:0000313" key="2">
    <source>
        <dbReference type="EMBL" id="CAD6217404.1"/>
    </source>
</evidence>
<proteinExistence type="predicted"/>
<dbReference type="Proteomes" id="UP000604825">
    <property type="component" value="Unassembled WGS sequence"/>
</dbReference>
<protein>
    <submittedName>
        <fullName evidence="2">Uncharacterized protein</fullName>
    </submittedName>
</protein>
<keyword evidence="3" id="KW-1185">Reference proteome</keyword>
<gene>
    <name evidence="2" type="ORF">NCGR_LOCUS11390</name>
</gene>
<dbReference type="OrthoDB" id="10557330at2759"/>
<feature type="transmembrane region" description="Helical" evidence="1">
    <location>
        <begin position="125"/>
        <end position="142"/>
    </location>
</feature>
<feature type="transmembrane region" description="Helical" evidence="1">
    <location>
        <begin position="229"/>
        <end position="251"/>
    </location>
</feature>
<dbReference type="EMBL" id="CAJGYO010000003">
    <property type="protein sequence ID" value="CAD6217404.1"/>
    <property type="molecule type" value="Genomic_DNA"/>
</dbReference>
<keyword evidence="1" id="KW-0812">Transmembrane</keyword>
<feature type="transmembrane region" description="Helical" evidence="1">
    <location>
        <begin position="194"/>
        <end position="214"/>
    </location>
</feature>
<keyword evidence="1" id="KW-1133">Transmembrane helix</keyword>
<keyword evidence="1" id="KW-0472">Membrane</keyword>
<sequence length="311" mass="34231">MAFADSTVPTKAGAWCMTKLLESQVHRVERNEPKLNTNVARRGGALVSLSHFCRVSRVPCVVVNPEVDGELPLASKKSDRTGTRQPDDAEKSVLCSYELITEKTPCAMCLLSDERLLKKVRRYSLFLYVGSMIVAIAPRLAPASRPAVVPSLPAGYGLPVTCASFTVATLVVQELLARVLERGPAPAPRLTPEAAWPLGISTWMFVTMFFHSYLCFGGDGYFVRSCDEWAAACVASSLNLFIATLTVSISLRALLACHEFFDSFVSLELGRLRFCVRVLHADRHARLAFLAGLLGLRRTLQFAETYKSLQK</sequence>
<evidence type="ECO:0000256" key="1">
    <source>
        <dbReference type="SAM" id="Phobius"/>
    </source>
</evidence>
<evidence type="ECO:0000313" key="3">
    <source>
        <dbReference type="Proteomes" id="UP000604825"/>
    </source>
</evidence>
<comment type="caution">
    <text evidence="2">The sequence shown here is derived from an EMBL/GenBank/DDBJ whole genome shotgun (WGS) entry which is preliminary data.</text>
</comment>
<organism evidence="2 3">
    <name type="scientific">Miscanthus lutarioriparius</name>
    <dbReference type="NCBI Taxonomy" id="422564"/>
    <lineage>
        <taxon>Eukaryota</taxon>
        <taxon>Viridiplantae</taxon>
        <taxon>Streptophyta</taxon>
        <taxon>Embryophyta</taxon>
        <taxon>Tracheophyta</taxon>
        <taxon>Spermatophyta</taxon>
        <taxon>Magnoliopsida</taxon>
        <taxon>Liliopsida</taxon>
        <taxon>Poales</taxon>
        <taxon>Poaceae</taxon>
        <taxon>PACMAD clade</taxon>
        <taxon>Panicoideae</taxon>
        <taxon>Andropogonodae</taxon>
        <taxon>Andropogoneae</taxon>
        <taxon>Saccharinae</taxon>
        <taxon>Miscanthus</taxon>
    </lineage>
</organism>
<accession>A0A811N6W1</accession>
<name>A0A811N6W1_9POAL</name>